<evidence type="ECO:0000313" key="2">
    <source>
        <dbReference type="Proteomes" id="UP000067422"/>
    </source>
</evidence>
<dbReference type="EMBL" id="CP014039">
    <property type="protein sequence ID" value="AMG00867.1"/>
    <property type="molecule type" value="Genomic_DNA"/>
</dbReference>
<reference evidence="1" key="1">
    <citation type="submission" date="2018-01" db="EMBL/GenBank/DDBJ databases">
        <title>FDA dAtabase for Regulatory Grade micrObial Sequences (FDA-ARGOS): Supporting development and validation of Infectious Disease Dx tests.</title>
        <authorList>
            <person name="Hoffmann M."/>
            <person name="Allard M."/>
            <person name="Evans P."/>
            <person name="Brown E."/>
            <person name="Tallon L."/>
            <person name="Sadzewicz L."/>
            <person name="Sengamalay N."/>
            <person name="Ott S."/>
            <person name="Godinez A."/>
            <person name="Nagaraj S."/>
            <person name="Vyas G."/>
            <person name="Aluvathingal J."/>
            <person name="Nadendla S."/>
            <person name="Geyer C."/>
            <person name="Sichtig H."/>
        </authorList>
    </citation>
    <scope>NUCLEOTIDE SEQUENCE</scope>
    <source>
        <strain evidence="1">FDAARGOS_107</strain>
    </source>
</reference>
<dbReference type="Proteomes" id="UP000067422">
    <property type="component" value="Chromosome 2"/>
</dbReference>
<proteinExistence type="predicted"/>
<sequence length="75" mass="9093">MRAFAEVVYKIVDKFIILFSRLGDHYSLKGIHGEYVEKKHHVRVMDVYMEWSNWVRSIRLSLLFNRMNKKDKICC</sequence>
<organism evidence="1 2">
    <name type="scientific">Vibrio harveyi</name>
    <name type="common">Beneckea harveyi</name>
    <dbReference type="NCBI Taxonomy" id="669"/>
    <lineage>
        <taxon>Bacteria</taxon>
        <taxon>Pseudomonadati</taxon>
        <taxon>Pseudomonadota</taxon>
        <taxon>Gammaproteobacteria</taxon>
        <taxon>Vibrionales</taxon>
        <taxon>Vibrionaceae</taxon>
        <taxon>Vibrio</taxon>
    </lineage>
</organism>
<keyword evidence="2" id="KW-1185">Reference proteome</keyword>
<gene>
    <name evidence="1" type="ORF">AL538_24670</name>
</gene>
<accession>A0ABN4L5X4</accession>
<evidence type="ECO:0000313" key="1">
    <source>
        <dbReference type="EMBL" id="AMG00867.1"/>
    </source>
</evidence>
<name>A0ABN4L5X4_VIBHA</name>
<protein>
    <submittedName>
        <fullName evidence="1">Uncharacterized protein</fullName>
    </submittedName>
</protein>